<dbReference type="PANTHER" id="PTHR38471">
    <property type="entry name" value="FOUR HELIX BUNDLE PROTEIN"/>
    <property type="match status" value="1"/>
</dbReference>
<dbReference type="InterPro" id="IPR036583">
    <property type="entry name" value="23S_rRNA_IVS_sf"/>
</dbReference>
<dbReference type="NCBIfam" id="TIGR02436">
    <property type="entry name" value="four helix bundle protein"/>
    <property type="match status" value="1"/>
</dbReference>
<evidence type="ECO:0000313" key="1">
    <source>
        <dbReference type="EMBL" id="BFP68790.1"/>
    </source>
</evidence>
<dbReference type="EMBL" id="AP035888">
    <property type="protein sequence ID" value="BFP68790.1"/>
    <property type="molecule type" value="Genomic_DNA"/>
</dbReference>
<dbReference type="PANTHER" id="PTHR38471:SF2">
    <property type="entry name" value="FOUR HELIX BUNDLE PROTEIN"/>
    <property type="match status" value="1"/>
</dbReference>
<name>A0AB33L534_9FLAO</name>
<accession>A0AB33L534</accession>
<proteinExistence type="predicted"/>
<reference evidence="1" key="1">
    <citation type="submission" date="2024-08" db="EMBL/GenBank/DDBJ databases">
        <title>Whole genome sequence of Tenacibaculum sp. strain pbs-1 associated with black-spot shell disease in Akoya pearl oysters.</title>
        <authorList>
            <person name="Sakatoku A."/>
            <person name="Suzuki T."/>
            <person name="Hatano K."/>
            <person name="Seki M."/>
            <person name="Tanaka D."/>
            <person name="Nakamura S."/>
            <person name="Suzuki N."/>
            <person name="Isshiki T."/>
        </authorList>
    </citation>
    <scope>NUCLEOTIDE SEQUENCE</scope>
    <source>
        <strain evidence="1">Pbs-1</strain>
    </source>
</reference>
<evidence type="ECO:0008006" key="2">
    <source>
        <dbReference type="Google" id="ProtNLM"/>
    </source>
</evidence>
<dbReference type="InterPro" id="IPR012657">
    <property type="entry name" value="23S_rRNA-intervening_sequence"/>
</dbReference>
<sequence length="117" mass="13539">MRSDKENLIVKLTFELSLEIIKFSEEIRALHRYEMASQVFRSGTSIGANIREAQNAESKADFIHKFKISAKEADELEYWLLLCEQSEFYPSPKKKLLTDLKTIIKIISKIIASSKKK</sequence>
<dbReference type="Gene3D" id="1.20.1440.60">
    <property type="entry name" value="23S rRNA-intervening sequence"/>
    <property type="match status" value="1"/>
</dbReference>
<dbReference type="AlphaFoldDB" id="A0AB33L534"/>
<organism evidence="1">
    <name type="scientific">Tenacibaculum sp. Pbs-1</name>
    <dbReference type="NCBI Taxonomy" id="3238748"/>
    <lineage>
        <taxon>Bacteria</taxon>
        <taxon>Pseudomonadati</taxon>
        <taxon>Bacteroidota</taxon>
        <taxon>Flavobacteriia</taxon>
        <taxon>Flavobacteriales</taxon>
        <taxon>Flavobacteriaceae</taxon>
        <taxon>Tenacibaculum</taxon>
    </lineage>
</organism>
<dbReference type="SUPFAM" id="SSF158446">
    <property type="entry name" value="IVS-encoded protein-like"/>
    <property type="match status" value="1"/>
</dbReference>
<dbReference type="Pfam" id="PF05635">
    <property type="entry name" value="23S_rRNA_IVP"/>
    <property type="match status" value="1"/>
</dbReference>
<dbReference type="PIRSF" id="PIRSF035652">
    <property type="entry name" value="CHP02436"/>
    <property type="match status" value="1"/>
</dbReference>
<protein>
    <recommendedName>
        <fullName evidence="2">Four helix bundle protein</fullName>
    </recommendedName>
</protein>
<gene>
    <name evidence="1" type="ORF">Pbs1_21330</name>
</gene>